<evidence type="ECO:0000313" key="4">
    <source>
        <dbReference type="WBParaSite" id="SSLN_0001702601-mRNA-1"/>
    </source>
</evidence>
<gene>
    <name evidence="2" type="ORF">SSLN_LOCUS16402</name>
</gene>
<protein>
    <submittedName>
        <fullName evidence="4">Secreted protein</fullName>
    </submittedName>
</protein>
<proteinExistence type="predicted"/>
<dbReference type="WBParaSite" id="SSLN_0001702601-mRNA-1">
    <property type="protein sequence ID" value="SSLN_0001702601-mRNA-1"/>
    <property type="gene ID" value="SSLN_0001702601"/>
</dbReference>
<dbReference type="Proteomes" id="UP000275846">
    <property type="component" value="Unassembled WGS sequence"/>
</dbReference>
<evidence type="ECO:0000256" key="1">
    <source>
        <dbReference type="SAM" id="MobiDB-lite"/>
    </source>
</evidence>
<sequence length="125" mass="12981">MWLLWAQLPAPTVALVPGSLRRAEGSQPRNESRLGRMQPPPALTPAGQTAPEAGSHQGCGLLVPTPVLGASSATYSTSNASGLPPGETKLQVLPSSPLLHIYHVLAPFVKSSVFVLPVLSPMSPS</sequence>
<dbReference type="EMBL" id="UYSU01041039">
    <property type="protein sequence ID" value="VDM02788.1"/>
    <property type="molecule type" value="Genomic_DNA"/>
</dbReference>
<evidence type="ECO:0000313" key="2">
    <source>
        <dbReference type="EMBL" id="VDM02788.1"/>
    </source>
</evidence>
<accession>A0A183TIV4</accession>
<keyword evidence="3" id="KW-1185">Reference proteome</keyword>
<reference evidence="4" key="1">
    <citation type="submission" date="2016-06" db="UniProtKB">
        <authorList>
            <consortium name="WormBaseParasite"/>
        </authorList>
    </citation>
    <scope>IDENTIFICATION</scope>
</reference>
<reference evidence="2 3" key="2">
    <citation type="submission" date="2018-11" db="EMBL/GenBank/DDBJ databases">
        <authorList>
            <consortium name="Pathogen Informatics"/>
        </authorList>
    </citation>
    <scope>NUCLEOTIDE SEQUENCE [LARGE SCALE GENOMIC DNA]</scope>
    <source>
        <strain evidence="2 3">NST_G2</strain>
    </source>
</reference>
<dbReference type="AlphaFoldDB" id="A0A183TIV4"/>
<evidence type="ECO:0000313" key="3">
    <source>
        <dbReference type="Proteomes" id="UP000275846"/>
    </source>
</evidence>
<feature type="region of interest" description="Disordered" evidence="1">
    <location>
        <begin position="19"/>
        <end position="59"/>
    </location>
</feature>
<organism evidence="4">
    <name type="scientific">Schistocephalus solidus</name>
    <name type="common">Tapeworm</name>
    <dbReference type="NCBI Taxonomy" id="70667"/>
    <lineage>
        <taxon>Eukaryota</taxon>
        <taxon>Metazoa</taxon>
        <taxon>Spiralia</taxon>
        <taxon>Lophotrochozoa</taxon>
        <taxon>Platyhelminthes</taxon>
        <taxon>Cestoda</taxon>
        <taxon>Eucestoda</taxon>
        <taxon>Diphyllobothriidea</taxon>
        <taxon>Diphyllobothriidae</taxon>
        <taxon>Schistocephalus</taxon>
    </lineage>
</organism>
<name>A0A183TIV4_SCHSO</name>